<evidence type="ECO:0000256" key="1">
    <source>
        <dbReference type="SAM" id="Phobius"/>
    </source>
</evidence>
<organism evidence="2 3">
    <name type="scientific">Hyphopichia burtonii NRRL Y-1933</name>
    <dbReference type="NCBI Taxonomy" id="984485"/>
    <lineage>
        <taxon>Eukaryota</taxon>
        <taxon>Fungi</taxon>
        <taxon>Dikarya</taxon>
        <taxon>Ascomycota</taxon>
        <taxon>Saccharomycotina</taxon>
        <taxon>Pichiomycetes</taxon>
        <taxon>Debaryomycetaceae</taxon>
        <taxon>Hyphopichia</taxon>
    </lineage>
</organism>
<keyword evidence="1" id="KW-0812">Transmembrane</keyword>
<sequence>MNEVNDQTYIDESRKYKIIRIKALDKCTARHFLYLILAAILACIVIAVYVNTDTEHNKINIILPDSLELMSPIDDRSIEIFAFGAGLFLSATVSAGAGYVAKVTFTGGSVFGGISGREIHSDIPL</sequence>
<feature type="transmembrane region" description="Helical" evidence="1">
    <location>
        <begin position="32"/>
        <end position="50"/>
    </location>
</feature>
<dbReference type="AlphaFoldDB" id="A0A1E4RM09"/>
<reference evidence="3" key="1">
    <citation type="submission" date="2016-05" db="EMBL/GenBank/DDBJ databases">
        <title>Comparative genomics of biotechnologically important yeasts.</title>
        <authorList>
            <consortium name="DOE Joint Genome Institute"/>
            <person name="Riley R."/>
            <person name="Haridas S."/>
            <person name="Wolfe K.H."/>
            <person name="Lopes M.R."/>
            <person name="Hittinger C.T."/>
            <person name="Goker M."/>
            <person name="Salamov A."/>
            <person name="Wisecaver J."/>
            <person name="Long T.M."/>
            <person name="Aerts A.L."/>
            <person name="Barry K."/>
            <person name="Choi C."/>
            <person name="Clum A."/>
            <person name="Coughlan A.Y."/>
            <person name="Deshpande S."/>
            <person name="Douglass A.P."/>
            <person name="Hanson S.J."/>
            <person name="Klenk H.-P."/>
            <person name="Labutti K."/>
            <person name="Lapidus A."/>
            <person name="Lindquist E."/>
            <person name="Lipzen A."/>
            <person name="Meier-Kolthoff J.P."/>
            <person name="Ohm R.A."/>
            <person name="Otillar R.P."/>
            <person name="Pangilinan J."/>
            <person name="Peng Y."/>
            <person name="Rokas A."/>
            <person name="Rosa C.A."/>
            <person name="Scheuner C."/>
            <person name="Sibirny A.A."/>
            <person name="Slot J.C."/>
            <person name="Stielow J.B."/>
            <person name="Sun H."/>
            <person name="Kurtzman C.P."/>
            <person name="Blackwell M."/>
            <person name="Grigoriev I.V."/>
            <person name="Jeffries T.W."/>
        </authorList>
    </citation>
    <scope>NUCLEOTIDE SEQUENCE [LARGE SCALE GENOMIC DNA]</scope>
    <source>
        <strain evidence="3">NRRL Y-1933</strain>
    </source>
</reference>
<dbReference type="Proteomes" id="UP000095085">
    <property type="component" value="Unassembled WGS sequence"/>
</dbReference>
<evidence type="ECO:0000313" key="2">
    <source>
        <dbReference type="EMBL" id="ODV68303.1"/>
    </source>
</evidence>
<protein>
    <submittedName>
        <fullName evidence="2">Uncharacterized protein</fullName>
    </submittedName>
</protein>
<dbReference type="RefSeq" id="XP_020077370.1">
    <property type="nucleotide sequence ID" value="XM_020223545.1"/>
</dbReference>
<keyword evidence="1" id="KW-1133">Transmembrane helix</keyword>
<keyword evidence="1" id="KW-0472">Membrane</keyword>
<feature type="transmembrane region" description="Helical" evidence="1">
    <location>
        <begin position="80"/>
        <end position="101"/>
    </location>
</feature>
<proteinExistence type="predicted"/>
<gene>
    <name evidence="2" type="ORF">HYPBUDRAFT_6094</name>
</gene>
<keyword evidence="3" id="KW-1185">Reference proteome</keyword>
<name>A0A1E4RM09_9ASCO</name>
<dbReference type="GeneID" id="30998094"/>
<evidence type="ECO:0000313" key="3">
    <source>
        <dbReference type="Proteomes" id="UP000095085"/>
    </source>
</evidence>
<accession>A0A1E4RM09</accession>
<dbReference type="EMBL" id="KV454540">
    <property type="protein sequence ID" value="ODV68303.1"/>
    <property type="molecule type" value="Genomic_DNA"/>
</dbReference>